<dbReference type="SUPFAM" id="SSF46565">
    <property type="entry name" value="Chaperone J-domain"/>
    <property type="match status" value="1"/>
</dbReference>
<protein>
    <submittedName>
        <fullName evidence="5">Chaperone protein DnaJ</fullName>
    </submittedName>
</protein>
<accession>A0A1A8TUX4</accession>
<dbReference type="Pfam" id="PF00226">
    <property type="entry name" value="DnaJ"/>
    <property type="match status" value="1"/>
</dbReference>
<dbReference type="PROSITE" id="PS50076">
    <property type="entry name" value="DNAJ_2"/>
    <property type="match status" value="1"/>
</dbReference>
<keyword evidence="2" id="KW-0175">Coiled coil</keyword>
<dbReference type="AlphaFoldDB" id="A0A1A8TUX4"/>
<evidence type="ECO:0000256" key="1">
    <source>
        <dbReference type="ARBA" id="ARBA00023186"/>
    </source>
</evidence>
<evidence type="ECO:0000256" key="2">
    <source>
        <dbReference type="SAM" id="Coils"/>
    </source>
</evidence>
<dbReference type="InterPro" id="IPR036869">
    <property type="entry name" value="J_dom_sf"/>
</dbReference>
<dbReference type="Gene3D" id="1.10.287.110">
    <property type="entry name" value="DnaJ domain"/>
    <property type="match status" value="1"/>
</dbReference>
<proteinExistence type="predicted"/>
<gene>
    <name evidence="5" type="primary">dnaJ_3</name>
    <name evidence="5" type="ORF">MSP8886_04130</name>
</gene>
<sequence>MSLIDDYLLLEIPTHANEQEAKAAFRRLARRYHPDKNPHTDTTEHFQRLQAAYENVLQAIKQGSQGGEWKPYQFHQENSTAKNRYYSHSKATDKEQEAYVKERQKAYEQMKRNSAQQEKAREEAIKAARNTLNEKRVKAMYEEAFKASKGFTSQGYTSDESPSSYSTEYNQRKYSDSQYSSQTYQAHSGSAEQTGDIPPYYMFDDDPTTMDESSFQANRSSRAKPVRLYAAKAAFRAATYIVCFASGIYATLFWQEHQRSTQQEKVATYIPGLYPQYRVGDAYTLTPTNLYSEPDKNTRTIQQLPAYADVQSIKQQGTWLTVRYNNVSGWIQAKDVGFGTIQHAVATGCVGYPGAAPSQGEVIGKADGSSRLRILNHLPEQSILTFQSYDGRKPFSIFLEAKQPFAANFIPQGRYRLVLETGSLYHNACKKFLFNDTHKVVLDNVKFASTEQSLTLNP</sequence>
<dbReference type="Proteomes" id="UP000092544">
    <property type="component" value="Unassembled WGS sequence"/>
</dbReference>
<keyword evidence="1" id="KW-0143">Chaperone</keyword>
<dbReference type="PANTHER" id="PTHR44029:SF1">
    <property type="entry name" value="DNAJ HOMOLOG SUBFAMILY C MEMBER 21"/>
    <property type="match status" value="1"/>
</dbReference>
<dbReference type="InterPro" id="IPR001623">
    <property type="entry name" value="DnaJ_domain"/>
</dbReference>
<evidence type="ECO:0000313" key="5">
    <source>
        <dbReference type="EMBL" id="SBS37473.1"/>
    </source>
</evidence>
<feature type="domain" description="J" evidence="4">
    <location>
        <begin position="5"/>
        <end position="61"/>
    </location>
</feature>
<dbReference type="SMART" id="SM00271">
    <property type="entry name" value="DnaJ"/>
    <property type="match status" value="1"/>
</dbReference>
<dbReference type="RefSeq" id="WP_067020479.1">
    <property type="nucleotide sequence ID" value="NZ_FLOB01000018.1"/>
</dbReference>
<dbReference type="GO" id="GO:0005737">
    <property type="term" value="C:cytoplasm"/>
    <property type="evidence" value="ECO:0007669"/>
    <property type="project" value="TreeGrafter"/>
</dbReference>
<reference evidence="5 6" key="1">
    <citation type="submission" date="2016-06" db="EMBL/GenBank/DDBJ databases">
        <authorList>
            <person name="Kjaerup R.B."/>
            <person name="Dalgaard T.S."/>
            <person name="Juul-Madsen H.R."/>
        </authorList>
    </citation>
    <scope>NUCLEOTIDE SEQUENCE [LARGE SCALE GENOMIC DNA]</scope>
    <source>
        <strain evidence="5 6">CECT 8886</strain>
    </source>
</reference>
<evidence type="ECO:0000259" key="4">
    <source>
        <dbReference type="PROSITE" id="PS50076"/>
    </source>
</evidence>
<feature type="coiled-coil region" evidence="2">
    <location>
        <begin position="100"/>
        <end position="127"/>
    </location>
</feature>
<organism evidence="5 6">
    <name type="scientific">Marinomonas spartinae</name>
    <dbReference type="NCBI Taxonomy" id="1792290"/>
    <lineage>
        <taxon>Bacteria</taxon>
        <taxon>Pseudomonadati</taxon>
        <taxon>Pseudomonadota</taxon>
        <taxon>Gammaproteobacteria</taxon>
        <taxon>Oceanospirillales</taxon>
        <taxon>Oceanospirillaceae</taxon>
        <taxon>Marinomonas</taxon>
    </lineage>
</organism>
<dbReference type="InterPro" id="IPR051964">
    <property type="entry name" value="Chaperone_stress_response"/>
</dbReference>
<dbReference type="OrthoDB" id="9779889at2"/>
<name>A0A1A8TUX4_9GAMM</name>
<dbReference type="PANTHER" id="PTHR44029">
    <property type="entry name" value="DNAJ HOMOLOG SUBFAMILY C MEMBER 21"/>
    <property type="match status" value="1"/>
</dbReference>
<dbReference type="CDD" id="cd06257">
    <property type="entry name" value="DnaJ"/>
    <property type="match status" value="1"/>
</dbReference>
<dbReference type="PRINTS" id="PR00625">
    <property type="entry name" value="JDOMAIN"/>
</dbReference>
<feature type="region of interest" description="Disordered" evidence="3">
    <location>
        <begin position="152"/>
        <end position="198"/>
    </location>
</feature>
<feature type="compositionally biased region" description="Polar residues" evidence="3">
    <location>
        <begin position="152"/>
        <end position="169"/>
    </location>
</feature>
<feature type="compositionally biased region" description="Low complexity" evidence="3">
    <location>
        <begin position="176"/>
        <end position="185"/>
    </location>
</feature>
<dbReference type="STRING" id="1792290.MSP8886_04130"/>
<dbReference type="Gene3D" id="2.30.30.40">
    <property type="entry name" value="SH3 Domains"/>
    <property type="match status" value="1"/>
</dbReference>
<evidence type="ECO:0000256" key="3">
    <source>
        <dbReference type="SAM" id="MobiDB-lite"/>
    </source>
</evidence>
<dbReference type="EMBL" id="FLOB01000018">
    <property type="protein sequence ID" value="SBS37473.1"/>
    <property type="molecule type" value="Genomic_DNA"/>
</dbReference>
<evidence type="ECO:0000313" key="6">
    <source>
        <dbReference type="Proteomes" id="UP000092544"/>
    </source>
</evidence>
<keyword evidence="6" id="KW-1185">Reference proteome</keyword>